<sequence>MEGCGVIEALVGGDREARVSAAREVIEMASRQRQKLAEKGVIAPLILMMGRGEDEGVVGVALYALLSLAFGSERNKVRIVKCGAVPVLCEMLGSSGSLTLMEQAVTGLMILSSCSANKATIAASGAVQLLADILGCGCYLSEQAKLDAISTLHNLSTCPHLIPTLVSSGVVSVMVGVLFESDKCSEMAEKAAELVEKLVSSDGGALQERGGGAQIKARSCSELRKRIGRLVWWSTKLSGKTLARDLMNLIRSAVGESERVPDGSDPDRTRGGLCCWICGLGQDLSG</sequence>
<dbReference type="EnsemblPlants" id="Kaladp0010s0226.1.v1.1">
    <property type="protein sequence ID" value="Kaladp0010s0226.1.v1.1"/>
    <property type="gene ID" value="Kaladp0010s0226.v1.1"/>
</dbReference>
<dbReference type="GO" id="GO:0010087">
    <property type="term" value="P:phloem or xylem histogenesis"/>
    <property type="evidence" value="ECO:0007669"/>
    <property type="project" value="EnsemblPlants"/>
</dbReference>
<evidence type="ECO:0000256" key="1">
    <source>
        <dbReference type="ARBA" id="ARBA00022737"/>
    </source>
</evidence>
<dbReference type="Proteomes" id="UP000594263">
    <property type="component" value="Unplaced"/>
</dbReference>
<dbReference type="SMART" id="SM00185">
    <property type="entry name" value="ARM"/>
    <property type="match status" value="4"/>
</dbReference>
<reference evidence="3" key="1">
    <citation type="submission" date="2021-01" db="UniProtKB">
        <authorList>
            <consortium name="EnsemblPlants"/>
        </authorList>
    </citation>
    <scope>IDENTIFICATION</scope>
</reference>
<dbReference type="PANTHER" id="PTHR46700:SF1">
    <property type="entry name" value="ARM REPEAT SUPERFAMILY PROTEIN"/>
    <property type="match status" value="1"/>
</dbReference>
<keyword evidence="1" id="KW-0677">Repeat</keyword>
<dbReference type="InterPro" id="IPR016024">
    <property type="entry name" value="ARM-type_fold"/>
</dbReference>
<evidence type="ECO:0000256" key="2">
    <source>
        <dbReference type="PROSITE-ProRule" id="PRU00259"/>
    </source>
</evidence>
<dbReference type="InterPro" id="IPR000225">
    <property type="entry name" value="Armadillo"/>
</dbReference>
<name>A0A7N0REY0_KALFE</name>
<evidence type="ECO:0000313" key="3">
    <source>
        <dbReference type="EnsemblPlants" id="Kaladp0010s0226.1.v1.1"/>
    </source>
</evidence>
<dbReference type="SUPFAM" id="SSF48371">
    <property type="entry name" value="ARM repeat"/>
    <property type="match status" value="1"/>
</dbReference>
<keyword evidence="4" id="KW-1185">Reference proteome</keyword>
<accession>A0A7N0REY0</accession>
<dbReference type="Gene3D" id="1.25.10.10">
    <property type="entry name" value="Leucine-rich Repeat Variant"/>
    <property type="match status" value="1"/>
</dbReference>
<dbReference type="PANTHER" id="PTHR46700">
    <property type="entry name" value="ARM REPEAT SUPERFAMILY PROTEIN"/>
    <property type="match status" value="1"/>
</dbReference>
<dbReference type="InterPro" id="IPR011989">
    <property type="entry name" value="ARM-like"/>
</dbReference>
<dbReference type="Gramene" id="Kaladp0010s0226.1.v1.1">
    <property type="protein sequence ID" value="Kaladp0010s0226.1.v1.1"/>
    <property type="gene ID" value="Kaladp0010s0226.v1.1"/>
</dbReference>
<organism evidence="3 4">
    <name type="scientific">Kalanchoe fedtschenkoi</name>
    <name type="common">Lavender scallops</name>
    <name type="synonym">South American air plant</name>
    <dbReference type="NCBI Taxonomy" id="63787"/>
    <lineage>
        <taxon>Eukaryota</taxon>
        <taxon>Viridiplantae</taxon>
        <taxon>Streptophyta</taxon>
        <taxon>Embryophyta</taxon>
        <taxon>Tracheophyta</taxon>
        <taxon>Spermatophyta</taxon>
        <taxon>Magnoliopsida</taxon>
        <taxon>eudicotyledons</taxon>
        <taxon>Gunneridae</taxon>
        <taxon>Pentapetalae</taxon>
        <taxon>Saxifragales</taxon>
        <taxon>Crassulaceae</taxon>
        <taxon>Kalanchoe</taxon>
    </lineage>
</organism>
<dbReference type="GO" id="GO:0005634">
    <property type="term" value="C:nucleus"/>
    <property type="evidence" value="ECO:0007669"/>
    <property type="project" value="EnsemblPlants"/>
</dbReference>
<evidence type="ECO:0000313" key="4">
    <source>
        <dbReference type="Proteomes" id="UP000594263"/>
    </source>
</evidence>
<protein>
    <submittedName>
        <fullName evidence="3">Uncharacterized protein</fullName>
    </submittedName>
</protein>
<proteinExistence type="predicted"/>
<dbReference type="AlphaFoldDB" id="A0A7N0REY0"/>
<dbReference type="PROSITE" id="PS50176">
    <property type="entry name" value="ARM_REPEAT"/>
    <property type="match status" value="1"/>
</dbReference>
<feature type="repeat" description="ARM" evidence="2">
    <location>
        <begin position="83"/>
        <end position="126"/>
    </location>
</feature>